<evidence type="ECO:0008006" key="3">
    <source>
        <dbReference type="Google" id="ProtNLM"/>
    </source>
</evidence>
<dbReference type="EMBL" id="JPMX01000127">
    <property type="protein sequence ID" value="KGH44030.1"/>
    <property type="molecule type" value="Genomic_DNA"/>
</dbReference>
<dbReference type="OrthoDB" id="140419at2"/>
<comment type="caution">
    <text evidence="1">The sequence shown here is derived from an EMBL/GenBank/DDBJ whole genome shotgun (WGS) entry which is preliminary data.</text>
</comment>
<dbReference type="Proteomes" id="UP000029713">
    <property type="component" value="Unassembled WGS sequence"/>
</dbReference>
<proteinExistence type="predicted"/>
<name>A0A098Y204_9ACTN</name>
<dbReference type="AlphaFoldDB" id="A0A098Y204"/>
<keyword evidence="2" id="KW-1185">Reference proteome</keyword>
<sequence>MAAGAVDVPLEYVRLGLRFDRLEPGFVDAYTGEQRLRAQVADEPAPQPHELRDQARALLGELDSAALPADRTAYLRGQLTGLECSARKLGGEPVGFIAEVEAYFQVSVALGDPAEYAAAHAELEQLLPGSGTLAERYAVHRRREECPPQRLEEAVHALSSALRDRVRGQYGLPEAETVRYEVVTDKPWSGFNYYEGDYRSRVAINADLPHRLGQLPHLVAHESYPGHHTEHCRKERGLVERDQHLEHTVFLVNTPECLMAEGLADLGVEASIGAGWGPWAADVLGDLGLRFDGHLAERVAAAAAPLNRVRQDAAILLHDRGADPDVVIAHLQRWGLVSRDRAVQQLRFLTDPLWRAYISTYVEGFDLLAAWLAARPAGQPVADRFLRLLDEPLTPAVVTAELAGA</sequence>
<reference evidence="1 2" key="1">
    <citation type="submission" date="2014-07" db="EMBL/GenBank/DDBJ databases">
        <title>Biosystematic studies on Modestobacter strains isolated from extreme hyper-arid desert soil and from historic building.</title>
        <authorList>
            <person name="Bukarasam K."/>
            <person name="Bull A."/>
            <person name="Girard G."/>
            <person name="van Wezel G."/>
            <person name="Goodfellow M."/>
        </authorList>
    </citation>
    <scope>NUCLEOTIDE SEQUENCE [LARGE SCALE GENOMIC DNA]</scope>
    <source>
        <strain evidence="1 2">KNN45-2b</strain>
    </source>
</reference>
<protein>
    <recommendedName>
        <fullName evidence="3">DUF885 domain-containing protein</fullName>
    </recommendedName>
</protein>
<dbReference type="RefSeq" id="WP_036341113.1">
    <property type="nucleotide sequence ID" value="NZ_JPMX01000127.1"/>
</dbReference>
<dbReference type="STRING" id="1522368.IN07_23690"/>
<organism evidence="1 2">
    <name type="scientific">Modestobacter caceresii</name>
    <dbReference type="NCBI Taxonomy" id="1522368"/>
    <lineage>
        <taxon>Bacteria</taxon>
        <taxon>Bacillati</taxon>
        <taxon>Actinomycetota</taxon>
        <taxon>Actinomycetes</taxon>
        <taxon>Geodermatophilales</taxon>
        <taxon>Geodermatophilaceae</taxon>
        <taxon>Modestobacter</taxon>
    </lineage>
</organism>
<gene>
    <name evidence="1" type="ORF">IN07_23690</name>
</gene>
<accession>A0A098Y204</accession>
<evidence type="ECO:0000313" key="1">
    <source>
        <dbReference type="EMBL" id="KGH44030.1"/>
    </source>
</evidence>
<evidence type="ECO:0000313" key="2">
    <source>
        <dbReference type="Proteomes" id="UP000029713"/>
    </source>
</evidence>